<dbReference type="InterPro" id="IPR058310">
    <property type="entry name" value="DUF7997"/>
</dbReference>
<evidence type="ECO:0000256" key="2">
    <source>
        <dbReference type="SAM" id="MobiDB-lite"/>
    </source>
</evidence>
<evidence type="ECO:0000313" key="7">
    <source>
        <dbReference type="Proteomes" id="UP001596461"/>
    </source>
</evidence>
<evidence type="ECO:0000259" key="5">
    <source>
        <dbReference type="Pfam" id="PF25978"/>
    </source>
</evidence>
<comment type="caution">
    <text evidence="6">The sequence shown here is derived from an EMBL/GenBank/DDBJ whole genome shotgun (WGS) entry which is preliminary data.</text>
</comment>
<keyword evidence="6" id="KW-0378">Hydrolase</keyword>
<dbReference type="GO" id="GO:0004553">
    <property type="term" value="F:hydrolase activity, hydrolyzing O-glycosyl compounds"/>
    <property type="evidence" value="ECO:0007669"/>
    <property type="project" value="UniProtKB-ARBA"/>
</dbReference>
<dbReference type="InterPro" id="IPR015220">
    <property type="entry name" value="Glucodextranase_N"/>
</dbReference>
<dbReference type="Pfam" id="PF09137">
    <property type="entry name" value="Glucodextran_N"/>
    <property type="match status" value="1"/>
</dbReference>
<dbReference type="InterPro" id="IPR012341">
    <property type="entry name" value="6hp_glycosidase-like_sf"/>
</dbReference>
<evidence type="ECO:0000259" key="4">
    <source>
        <dbReference type="Pfam" id="PF09137"/>
    </source>
</evidence>
<sequence length="1509" mass="164677">MRLTTALNRYKETRGERFPEERRTVSGSLTGGTDRLVHVGTDGSLRDYSDSLSELNGIDRSRLGIRVGETTRWFREFETVRSHYYQDTRLVETEFDAESFAVHQYDLTIGRTHLTHIDVRGSVPDDAELTVFVTMAPDGSDSGVGSLVHNTDSPLDAQVLEVYHRREHDYLTASTGLSDVQSQRPEQVSEILSDSPVSFPRWEERERRDQTRLTGDHVVRVPLDRSGRSGTTTLVSHLASHYESDRETALADLTRRAVEYTSVDALRAAARDQVRFRAPGSVPRSESVRTDLRVLELLSSPTGGHIAAPEFDPFYANSGGYGYVWFRDEASISRHLSAAGDRLGVATADALAESARFLCDAQLADGTWPHRVWADSGELAPGWANANVERDHESMEQQADQTATATAFLAESLGRDDLPDESAAAIRESIGSAVDALVDDVADNGLPSPCQNLWEDSVGQFTHTAATYVDAFATVAAAPLTDAVRDRSRRAAEEVLAGLDALWDDDLDAYVMRLRDGSPDPRLDSATLELATAFGTYDALEGVRLTDTQVDRLATHVDTVLDGLFRDPESGRAAGLIRYEGDGWRTAGQADPKVWSLTTGMGALAAVHTGVLLNDRGRNGDAYLDRGSDLYELLGEDGRFATDAGYLAEQVFDDGALDSATPLGWAHALRLHTTALLADLDALPTTAGGTEGPGEQPTWSTGEKYGIGTVADHGRSDPSRVWFTLTEGALTEPRFPQVDTMNLRTVDFLVRSTDGTDYATRTHRENRRVADSIQRRVEPLADDALLYRHVVTETGDGRGHEWQLTVEYAADPDHDAVLASVDFEARDGGSYELFAVATVALTTTNTEDLGIRYGDPDEYTLAARNPESYTAATDNRYVVDETGDAYSVAVAMATAGRFDWATVEAGGSDRLDRLFAGGERPESAASLSGENVVLVGRLGTGSATTETLAIGFARRADTAAALEEADGALGRGFETVADEYAEGWTEFLADTDLPASVGDDPRLADQYRTALMTLLAVEDKTYHGASIASPSVPWGEAVPATQQEGYGYNFVWSRDLYQIFTVFTLVGSLDVATDQLEYIYEYQQDESGFIPQNTYVNGATRWGGEQMDNISFPQVMAYQLWEAGVSFDDVDYGYENVRRSADYVARYGPHTAQERWEEEAGYSPSSIAAEIAGLICAAELAMETGHRDDALVWLALADDWVRNVEAWTATTTGTDRHTTTPYYTRITRNGDPDAGHSRRLANDGPMLDERNVLDGGFLELVRLGIVPADDPAIRNTVAEIDDTILVETPAGPGFYRYNGDGYGERARGDQGAPWSVEASGKGRLWPLLTGERGEYELGLGSPTLPAVECLGTMAAFANSGRMIAEQVWDREHATDYGWRFGEGTGSATPLAWSMAQYVRLAHGIDAGEPVATPSVVRDRYRDRALHDADREPDLRVDTEFRGNDLIVTGSTTGDWVVIRTAVDSVLVAVEDGTYTETVAIERGENRILVAAADGDEFDSAGTTVRQLRL</sequence>
<dbReference type="SUPFAM" id="SSF48208">
    <property type="entry name" value="Six-hairpin glycosidases"/>
    <property type="match status" value="2"/>
</dbReference>
<dbReference type="InterPro" id="IPR011013">
    <property type="entry name" value="Gal_mutarotase_sf_dom"/>
</dbReference>
<gene>
    <name evidence="6" type="ORF">ACFQL9_03845</name>
</gene>
<dbReference type="PANTHER" id="PTHR31616">
    <property type="entry name" value="TREHALASE"/>
    <property type="match status" value="1"/>
</dbReference>
<feature type="domain" description="GH15-like" evidence="3">
    <location>
        <begin position="299"/>
        <end position="585"/>
    </location>
</feature>
<evidence type="ECO:0000256" key="1">
    <source>
        <dbReference type="ARBA" id="ARBA00006188"/>
    </source>
</evidence>
<feature type="domain" description="GH15-like" evidence="3">
    <location>
        <begin position="1007"/>
        <end position="1401"/>
    </location>
</feature>
<dbReference type="Gene3D" id="1.50.10.10">
    <property type="match status" value="2"/>
</dbReference>
<dbReference type="SUPFAM" id="SSF74650">
    <property type="entry name" value="Galactose mutarotase-like"/>
    <property type="match status" value="1"/>
</dbReference>
<evidence type="ECO:0000313" key="6">
    <source>
        <dbReference type="EMBL" id="MFC7068764.1"/>
    </source>
</evidence>
<dbReference type="InterPro" id="IPR008928">
    <property type="entry name" value="6-hairpin_glycosidase_sf"/>
</dbReference>
<keyword evidence="7" id="KW-1185">Reference proteome</keyword>
<feature type="domain" description="Glucodextranase N-terminal" evidence="4">
    <location>
        <begin position="691"/>
        <end position="988"/>
    </location>
</feature>
<feature type="region of interest" description="Disordered" evidence="2">
    <location>
        <begin position="13"/>
        <end position="36"/>
    </location>
</feature>
<organism evidence="6 7">
    <name type="scientific">Halobaculum lipolyticum</name>
    <dbReference type="NCBI Taxonomy" id="3032001"/>
    <lineage>
        <taxon>Archaea</taxon>
        <taxon>Methanobacteriati</taxon>
        <taxon>Methanobacteriota</taxon>
        <taxon>Stenosarchaea group</taxon>
        <taxon>Halobacteria</taxon>
        <taxon>Halobacteriales</taxon>
        <taxon>Haloferacaceae</taxon>
        <taxon>Halobaculum</taxon>
    </lineage>
</organism>
<dbReference type="Gene3D" id="2.70.98.10">
    <property type="match status" value="1"/>
</dbReference>
<feature type="domain" description="DUF7997" evidence="5">
    <location>
        <begin position="1"/>
        <end position="248"/>
    </location>
</feature>
<dbReference type="Proteomes" id="UP001596461">
    <property type="component" value="Unassembled WGS sequence"/>
</dbReference>
<feature type="compositionally biased region" description="Basic and acidic residues" evidence="2">
    <location>
        <begin position="13"/>
        <end position="24"/>
    </location>
</feature>
<dbReference type="Pfam" id="PF00723">
    <property type="entry name" value="Glyco_hydro_15"/>
    <property type="match status" value="2"/>
</dbReference>
<dbReference type="Pfam" id="PF25978">
    <property type="entry name" value="DUF7997"/>
    <property type="match status" value="1"/>
</dbReference>
<dbReference type="InterPro" id="IPR014718">
    <property type="entry name" value="GH-type_carb-bd"/>
</dbReference>
<evidence type="ECO:0000259" key="3">
    <source>
        <dbReference type="Pfam" id="PF00723"/>
    </source>
</evidence>
<dbReference type="EMBL" id="JBHTAH010000002">
    <property type="protein sequence ID" value="MFC7068764.1"/>
    <property type="molecule type" value="Genomic_DNA"/>
</dbReference>
<comment type="similarity">
    <text evidence="1">Belongs to the glycosyl hydrolase 15 family.</text>
</comment>
<proteinExistence type="inferred from homology"/>
<reference evidence="6 7" key="1">
    <citation type="journal article" date="2019" name="Int. J. Syst. Evol. Microbiol.">
        <title>The Global Catalogue of Microorganisms (GCM) 10K type strain sequencing project: providing services to taxonomists for standard genome sequencing and annotation.</title>
        <authorList>
            <consortium name="The Broad Institute Genomics Platform"/>
            <consortium name="The Broad Institute Genome Sequencing Center for Infectious Disease"/>
            <person name="Wu L."/>
            <person name="Ma J."/>
        </authorList>
    </citation>
    <scope>NUCLEOTIDE SEQUENCE [LARGE SCALE GENOMIC DNA]</scope>
    <source>
        <strain evidence="6 7">DT31</strain>
    </source>
</reference>
<dbReference type="GeneID" id="81127039"/>
<protein>
    <submittedName>
        <fullName evidence="6">Glycoside hydrolase family 15 protein</fullName>
    </submittedName>
</protein>
<dbReference type="RefSeq" id="WP_284033417.1">
    <property type="nucleotide sequence ID" value="NZ_CP126155.1"/>
</dbReference>
<accession>A0ABD5WA14</accession>
<dbReference type="InterPro" id="IPR011613">
    <property type="entry name" value="GH15-like"/>
</dbReference>
<name>A0ABD5WA14_9EURY</name>
<dbReference type="PANTHER" id="PTHR31616:SF0">
    <property type="entry name" value="GLUCAN 1,4-ALPHA-GLUCOSIDASE"/>
    <property type="match status" value="1"/>
</dbReference>